<dbReference type="EMBL" id="MG807320">
    <property type="protein sequence ID" value="AVL94508.1"/>
    <property type="molecule type" value="Genomic_DNA"/>
</dbReference>
<name>A0A2P1EKT6_9VIRU</name>
<organism evidence="1 2">
    <name type="scientific">Moumouvirus australiensis</name>
    <dbReference type="NCBI Taxonomy" id="2109587"/>
    <lineage>
        <taxon>Viruses</taxon>
        <taxon>Varidnaviria</taxon>
        <taxon>Bamfordvirae</taxon>
        <taxon>Nucleocytoviricota</taxon>
        <taxon>Megaviricetes</taxon>
        <taxon>Imitervirales</taxon>
        <taxon>Mimiviridae</taxon>
        <taxon>Megamimivirinae</taxon>
        <taxon>Moumouvirus</taxon>
        <taxon>Moumouvirus australiense</taxon>
    </lineage>
</organism>
<evidence type="ECO:0000313" key="1">
    <source>
        <dbReference type="EMBL" id="AVL94508.1"/>
    </source>
</evidence>
<dbReference type="Proteomes" id="UP000289600">
    <property type="component" value="Segment"/>
</dbReference>
<proteinExistence type="predicted"/>
<gene>
    <name evidence="1" type="ORF">mc_122</name>
</gene>
<accession>A0A2P1EKT6</accession>
<reference evidence="2" key="1">
    <citation type="submission" date="2018-01" db="EMBL/GenBank/DDBJ databases">
        <title>Testimony of 'menage a trois' revealed by the proteome of Megavirus virophage.</title>
        <authorList>
            <person name="Jeudy S."/>
            <person name="Bertaux L."/>
            <person name="Alempic J.-M."/>
            <person name="Lartigue A."/>
            <person name="Legendre M."/>
            <person name="Philippe N."/>
            <person name="Beucher L."/>
            <person name="Biondi E."/>
            <person name="Juul S."/>
            <person name="Turner D."/>
            <person name="Coute Y."/>
            <person name="Claverie J.-M."/>
            <person name="Abergel C."/>
        </authorList>
    </citation>
    <scope>NUCLEOTIDE SEQUENCE [LARGE SCALE GENOMIC DNA]</scope>
</reference>
<evidence type="ECO:0000313" key="2">
    <source>
        <dbReference type="Proteomes" id="UP000289600"/>
    </source>
</evidence>
<sequence>MKFKYIPVYNTDDTNGKIFSVPDDIPVYSMYTGNLITYGDISWGTLNDAPIGHKKYGKKFYLIAYHPEHNLWVAHSDIPDLI</sequence>
<keyword evidence="2" id="KW-1185">Reference proteome</keyword>
<protein>
    <submittedName>
        <fullName evidence="1">Uncharacterized protein</fullName>
    </submittedName>
</protein>